<dbReference type="AlphaFoldDB" id="A0A3A9YTA2"/>
<evidence type="ECO:0000256" key="1">
    <source>
        <dbReference type="SAM" id="MobiDB-lite"/>
    </source>
</evidence>
<name>A0A3A9YTA2_9ACTN</name>
<dbReference type="Proteomes" id="UP000272474">
    <property type="component" value="Unassembled WGS sequence"/>
</dbReference>
<dbReference type="Gene3D" id="3.30.460.40">
    <property type="match status" value="1"/>
</dbReference>
<reference evidence="2 3" key="1">
    <citation type="journal article" date="2014" name="Int. J. Syst. Evol. Microbiol.">
        <title>Streptomyces hoynatensis sp. nov., isolated from deep marine sediment.</title>
        <authorList>
            <person name="Veyisoglu A."/>
            <person name="Sahin N."/>
        </authorList>
    </citation>
    <scope>NUCLEOTIDE SEQUENCE [LARGE SCALE GENOMIC DNA]</scope>
    <source>
        <strain evidence="2 3">KCTC 29097</strain>
    </source>
</reference>
<organism evidence="2 3">
    <name type="scientific">Streptomyces hoynatensis</name>
    <dbReference type="NCBI Taxonomy" id="1141874"/>
    <lineage>
        <taxon>Bacteria</taxon>
        <taxon>Bacillati</taxon>
        <taxon>Actinomycetota</taxon>
        <taxon>Actinomycetes</taxon>
        <taxon>Kitasatosporales</taxon>
        <taxon>Streptomycetaceae</taxon>
        <taxon>Streptomyces</taxon>
    </lineage>
</organism>
<proteinExistence type="predicted"/>
<comment type="caution">
    <text evidence="2">The sequence shown here is derived from an EMBL/GenBank/DDBJ whole genome shotgun (WGS) entry which is preliminary data.</text>
</comment>
<protein>
    <submittedName>
        <fullName evidence="2">Uncharacterized protein</fullName>
    </submittedName>
</protein>
<keyword evidence="3" id="KW-1185">Reference proteome</keyword>
<accession>A0A3A9YTA2</accession>
<dbReference type="InterPro" id="IPR043519">
    <property type="entry name" value="NT_sf"/>
</dbReference>
<gene>
    <name evidence="2" type="ORF">D7294_22135</name>
</gene>
<evidence type="ECO:0000313" key="3">
    <source>
        <dbReference type="Proteomes" id="UP000272474"/>
    </source>
</evidence>
<dbReference type="EMBL" id="RBAL01000014">
    <property type="protein sequence ID" value="RKN39268.1"/>
    <property type="molecule type" value="Genomic_DNA"/>
</dbReference>
<evidence type="ECO:0000313" key="2">
    <source>
        <dbReference type="EMBL" id="RKN39268.1"/>
    </source>
</evidence>
<feature type="region of interest" description="Disordered" evidence="1">
    <location>
        <begin position="1"/>
        <end position="32"/>
    </location>
</feature>
<feature type="compositionally biased region" description="Gly residues" evidence="1">
    <location>
        <begin position="1"/>
        <end position="19"/>
    </location>
</feature>
<dbReference type="SUPFAM" id="SSF81301">
    <property type="entry name" value="Nucleotidyltransferase"/>
    <property type="match status" value="1"/>
</dbReference>
<sequence>MGGGGVGGAGGRRAAGAGGRRAARAGGRRAAVSDPAGILSAMDVPRTRPPRDRHELDAVLSRGFDLIRAVVPRLEHRLVGTAAACLQGVDVPVGDVDLLVARRQDVDAVAQALAGLPCVTAPRWIEASGQYFACYSLDGIRFEISTVESPCAEDGWECQGPGPWRHFVTVVRGGHRIDCVSLELRLTTEFLRDRPDRYRPLLAHLGAHGADLPLLRQSMAVRRVPHTLARLTRELQAATPP</sequence>